<dbReference type="RefSeq" id="WP_157524192.1">
    <property type="nucleotide sequence ID" value="NZ_KQ061220.1"/>
</dbReference>
<proteinExistence type="predicted"/>
<dbReference type="Proteomes" id="UP000182977">
    <property type="component" value="Chromosome I"/>
</dbReference>
<dbReference type="STRING" id="419479.SAMN04488563_0960"/>
<reference evidence="3" key="1">
    <citation type="submission" date="2016-10" db="EMBL/GenBank/DDBJ databases">
        <authorList>
            <person name="Varghese N."/>
            <person name="Submissions S."/>
        </authorList>
    </citation>
    <scope>NUCLEOTIDE SEQUENCE [LARGE SCALE GENOMIC DNA]</scope>
    <source>
        <strain evidence="3">DSM 45079</strain>
    </source>
</reference>
<feature type="compositionally biased region" description="Basic and acidic residues" evidence="1">
    <location>
        <begin position="26"/>
        <end position="38"/>
    </location>
</feature>
<dbReference type="AlphaFoldDB" id="A0A1H2HCB7"/>
<dbReference type="EMBL" id="LT629791">
    <property type="protein sequence ID" value="SDU29473.1"/>
    <property type="molecule type" value="Genomic_DNA"/>
</dbReference>
<protein>
    <submittedName>
        <fullName evidence="2">Uncharacterized protein</fullName>
    </submittedName>
</protein>
<name>A0A1H2HCB7_9ACTN</name>
<accession>A0A1H2HCB7</accession>
<evidence type="ECO:0000256" key="1">
    <source>
        <dbReference type="SAM" id="MobiDB-lite"/>
    </source>
</evidence>
<sequence>MNSATVRRARQAARRRTLELLALRRAEAAGRKPLERRPGHQVRPGRAEAGPEG</sequence>
<organism evidence="2 3">
    <name type="scientific">Jiangella alkaliphila</name>
    <dbReference type="NCBI Taxonomy" id="419479"/>
    <lineage>
        <taxon>Bacteria</taxon>
        <taxon>Bacillati</taxon>
        <taxon>Actinomycetota</taxon>
        <taxon>Actinomycetes</taxon>
        <taxon>Jiangellales</taxon>
        <taxon>Jiangellaceae</taxon>
        <taxon>Jiangella</taxon>
    </lineage>
</organism>
<evidence type="ECO:0000313" key="3">
    <source>
        <dbReference type="Proteomes" id="UP000182977"/>
    </source>
</evidence>
<keyword evidence="3" id="KW-1185">Reference proteome</keyword>
<evidence type="ECO:0000313" key="2">
    <source>
        <dbReference type="EMBL" id="SDU29473.1"/>
    </source>
</evidence>
<feature type="region of interest" description="Disordered" evidence="1">
    <location>
        <begin position="26"/>
        <end position="53"/>
    </location>
</feature>
<gene>
    <name evidence="2" type="ORF">SAMN04488563_0960</name>
</gene>